<evidence type="ECO:0000313" key="3">
    <source>
        <dbReference type="Proteomes" id="UP000646523"/>
    </source>
</evidence>
<reference evidence="2" key="2">
    <citation type="submission" date="2020-09" db="EMBL/GenBank/DDBJ databases">
        <authorList>
            <person name="Sun Q."/>
            <person name="Zhou Y."/>
        </authorList>
    </citation>
    <scope>NUCLEOTIDE SEQUENCE</scope>
    <source>
        <strain evidence="2">CGMCC 4.7368</strain>
    </source>
</reference>
<feature type="domain" description="DUF397" evidence="1">
    <location>
        <begin position="11"/>
        <end position="64"/>
    </location>
</feature>
<keyword evidence="3" id="KW-1185">Reference proteome</keyword>
<dbReference type="EMBL" id="BMNH01000038">
    <property type="protein sequence ID" value="GGO81677.1"/>
    <property type="molecule type" value="Genomic_DNA"/>
</dbReference>
<organism evidence="2 3">
    <name type="scientific">Nonomuraea cavernae</name>
    <dbReference type="NCBI Taxonomy" id="2045107"/>
    <lineage>
        <taxon>Bacteria</taxon>
        <taxon>Bacillati</taxon>
        <taxon>Actinomycetota</taxon>
        <taxon>Actinomycetes</taxon>
        <taxon>Streptosporangiales</taxon>
        <taxon>Streptosporangiaceae</taxon>
        <taxon>Nonomuraea</taxon>
    </lineage>
</organism>
<accession>A0A917ZH36</accession>
<dbReference type="Pfam" id="PF04149">
    <property type="entry name" value="DUF397"/>
    <property type="match status" value="1"/>
</dbReference>
<reference evidence="2" key="1">
    <citation type="journal article" date="2014" name="Int. J. Syst. Evol. Microbiol.">
        <title>Complete genome sequence of Corynebacterium casei LMG S-19264T (=DSM 44701T), isolated from a smear-ripened cheese.</title>
        <authorList>
            <consortium name="US DOE Joint Genome Institute (JGI-PGF)"/>
            <person name="Walter F."/>
            <person name="Albersmeier A."/>
            <person name="Kalinowski J."/>
            <person name="Ruckert C."/>
        </authorList>
    </citation>
    <scope>NUCLEOTIDE SEQUENCE</scope>
    <source>
        <strain evidence="2">CGMCC 4.7368</strain>
    </source>
</reference>
<dbReference type="RefSeq" id="WP_189128629.1">
    <property type="nucleotide sequence ID" value="NZ_BMNH01000038.1"/>
</dbReference>
<evidence type="ECO:0000313" key="2">
    <source>
        <dbReference type="EMBL" id="GGO81677.1"/>
    </source>
</evidence>
<sequence length="74" mass="7899">MTGQEVDLSRAKWRTSSFSGSNGQCVQVAFLGGGHVAVRDSKDPTGPVLTFTAGEWNAFIRGAKEGEFEPHTSV</sequence>
<dbReference type="AlphaFoldDB" id="A0A917ZH36"/>
<name>A0A917ZH36_9ACTN</name>
<dbReference type="Proteomes" id="UP000646523">
    <property type="component" value="Unassembled WGS sequence"/>
</dbReference>
<protein>
    <submittedName>
        <fullName evidence="2">Transcriptional regulator</fullName>
    </submittedName>
</protein>
<gene>
    <name evidence="2" type="ORF">GCM10012289_71200</name>
</gene>
<dbReference type="InterPro" id="IPR007278">
    <property type="entry name" value="DUF397"/>
</dbReference>
<proteinExistence type="predicted"/>
<comment type="caution">
    <text evidence="2">The sequence shown here is derived from an EMBL/GenBank/DDBJ whole genome shotgun (WGS) entry which is preliminary data.</text>
</comment>
<evidence type="ECO:0000259" key="1">
    <source>
        <dbReference type="Pfam" id="PF04149"/>
    </source>
</evidence>